<gene>
    <name evidence="6" type="ORF">LBV24_08280</name>
</gene>
<evidence type="ECO:0000256" key="2">
    <source>
        <dbReference type="ARBA" id="ARBA00022741"/>
    </source>
</evidence>
<dbReference type="PROSITE" id="PS50975">
    <property type="entry name" value="ATP_GRASP"/>
    <property type="match status" value="1"/>
</dbReference>
<dbReference type="Gene3D" id="3.30.1490.20">
    <property type="entry name" value="ATP-grasp fold, A domain"/>
    <property type="match status" value="1"/>
</dbReference>
<keyword evidence="1" id="KW-0436">Ligase</keyword>
<keyword evidence="7" id="KW-1185">Reference proteome</keyword>
<dbReference type="PANTHER" id="PTHR43585">
    <property type="entry name" value="FUMIPYRROLE BIOSYNTHESIS PROTEIN C"/>
    <property type="match status" value="1"/>
</dbReference>
<evidence type="ECO:0000256" key="3">
    <source>
        <dbReference type="ARBA" id="ARBA00022840"/>
    </source>
</evidence>
<dbReference type="PANTHER" id="PTHR43585:SF2">
    <property type="entry name" value="ATP-GRASP ENZYME FSQD"/>
    <property type="match status" value="1"/>
</dbReference>
<dbReference type="Proteomes" id="UP001198402">
    <property type="component" value="Unassembled WGS sequence"/>
</dbReference>
<evidence type="ECO:0000256" key="4">
    <source>
        <dbReference type="PROSITE-ProRule" id="PRU00409"/>
    </source>
</evidence>
<comment type="caution">
    <text evidence="6">The sequence shown here is derived from an EMBL/GenBank/DDBJ whole genome shotgun (WGS) entry which is preliminary data.</text>
</comment>
<protein>
    <submittedName>
        <fullName evidence="6">ATP-grasp domain-containing protein</fullName>
    </submittedName>
</protein>
<keyword evidence="2 4" id="KW-0547">Nucleotide-binding</keyword>
<dbReference type="InterPro" id="IPR052032">
    <property type="entry name" value="ATP-dep_AA_Ligase"/>
</dbReference>
<dbReference type="Pfam" id="PF02655">
    <property type="entry name" value="ATP-grasp_3"/>
    <property type="match status" value="1"/>
</dbReference>
<dbReference type="InterPro" id="IPR013815">
    <property type="entry name" value="ATP_grasp_subdomain_1"/>
</dbReference>
<keyword evidence="3 4" id="KW-0067">ATP-binding</keyword>
<feature type="domain" description="ATP-grasp" evidence="5">
    <location>
        <begin position="125"/>
        <end position="307"/>
    </location>
</feature>
<dbReference type="EMBL" id="JAIUJS010000003">
    <property type="protein sequence ID" value="MCA0153209.1"/>
    <property type="molecule type" value="Genomic_DNA"/>
</dbReference>
<dbReference type="InterPro" id="IPR003806">
    <property type="entry name" value="ATP-grasp_PylC-type"/>
</dbReference>
<reference evidence="7" key="1">
    <citation type="submission" date="2023-07" db="EMBL/GenBank/DDBJ databases">
        <authorList>
            <person name="Yue Y."/>
        </authorList>
    </citation>
    <scope>NUCLEOTIDE SEQUENCE [LARGE SCALE GENOMIC DNA]</scope>
    <source>
        <strain evidence="7">2Y89</strain>
    </source>
</reference>
<accession>A0ABS7Y1U3</accession>
<organism evidence="6 7">
    <name type="scientific">Winogradskyella vincentii</name>
    <dbReference type="NCBI Taxonomy" id="2877122"/>
    <lineage>
        <taxon>Bacteria</taxon>
        <taxon>Pseudomonadati</taxon>
        <taxon>Bacteroidota</taxon>
        <taxon>Flavobacteriia</taxon>
        <taxon>Flavobacteriales</taxon>
        <taxon>Flavobacteriaceae</taxon>
        <taxon>Winogradskyella</taxon>
    </lineage>
</organism>
<dbReference type="Gene3D" id="3.40.50.20">
    <property type="match status" value="1"/>
</dbReference>
<dbReference type="SUPFAM" id="SSF56059">
    <property type="entry name" value="Glutathione synthetase ATP-binding domain-like"/>
    <property type="match status" value="1"/>
</dbReference>
<name>A0ABS7Y1U3_9FLAO</name>
<dbReference type="Gene3D" id="3.30.470.20">
    <property type="entry name" value="ATP-grasp fold, B domain"/>
    <property type="match status" value="1"/>
</dbReference>
<evidence type="ECO:0000259" key="5">
    <source>
        <dbReference type="PROSITE" id="PS50975"/>
    </source>
</evidence>
<sequence>MDEKLRDISVLIPDGEDNMLLNVVYSLSLQSNITIYVLSSSKNHYMKYSRFIEKFIFKEETDEREWVESINELVERYNIDLIIPVFEIGFRKLIKNKTFLRHKDKLCLLPSLENFDIARNKYSLYEHMESNNIPTPKGFISMDGNFNNSKKIDFPLIAKPVVGFNAGRGVKLISSQNDAVKYLEKNSYGCAILFQEHIVGFDVSCNVLCKNGDILFHTMQKRSSVTDKKNRSYQLGFNFINDEQLLNTIDNLMKSLDWSGVANIDCRFDINDKAFKIIEINPRFWVNTELSALYGVNFPYLYCLLCLNKDIKPLDSYNNSNFLSLKGLFIHLKHNPFRLIKLKYLWSCSPIRFVMKDPLTTINKFIWRMKNVLSQA</sequence>
<dbReference type="RefSeq" id="WP_224478174.1">
    <property type="nucleotide sequence ID" value="NZ_JAIUJS010000003.1"/>
</dbReference>
<evidence type="ECO:0000256" key="1">
    <source>
        <dbReference type="ARBA" id="ARBA00022598"/>
    </source>
</evidence>
<proteinExistence type="predicted"/>
<evidence type="ECO:0000313" key="7">
    <source>
        <dbReference type="Proteomes" id="UP001198402"/>
    </source>
</evidence>
<evidence type="ECO:0000313" key="6">
    <source>
        <dbReference type="EMBL" id="MCA0153209.1"/>
    </source>
</evidence>
<dbReference type="InterPro" id="IPR011761">
    <property type="entry name" value="ATP-grasp"/>
</dbReference>